<dbReference type="InterPro" id="IPR049120">
    <property type="entry name" value="A2M_bMG2"/>
</dbReference>
<sequence>MRFALCFLAVFATFCTGALAEGLIPERRLALVRDVDFPGGDIQSIFDTTLNACEQACLANSRCAAFTYNTRSNSCFPKSEYGESAAYEGAFSGIVLVTDPAIVARGAQREGDLDFLREGDLNAAREMALDLTNKHVPNDWTAAQLLQSATEARTNGNIVAAYRFTGAATVLSDAADHWVEYGRLALAIETEKSSEQRSYQGRAVSAAVNGYLRAGSPAIQANALLVLADALQKRGRGGDSIPALRLALDLAPRQDTEEQLDKAIGKFGFRVTSHSVDYNAARPRICAEFNENLVRVGVDYAPFLQLPSAELTVEAEQRRLCIEGVEHGKRYQVTFREGLPAASGETLAKNIELSMYVRDRSPSVRFPGRAYVLPAMGEVALPIETVNVTEVELLLRRVSDRSILRAIQDDYFGRPLSKWEEDNFGNDIATEVWSGVGEVQQELNKDVATRLPMTEVVGALEPGIYALQAKVPGADPYDNPAATQWFVVSDLGLATMQGEDGLHVFLRALSSADPLAGTEITLLSRSNDVLATATTDVMGYAVFEPGLTRGTGGASPAMVLARTESDITFLSLTDPEFDLSDRGVEGRAPAGAIDTFITTDRGAYRAGETIHATVLTRDATTEAIEGLPLTAILKRPDGVEYSRALSQNEVAGGHVFAFRTTGTAPRGSWRLDIHTDVDAPSVASAKVLVEDFLPERIDFDLELPKSTLKQDEVANIGVDVRYLFGAPGGDLPVEGELLLRATDTLEAYPGYRFGRYDSSVSPEVYYFPSDIRTDASGRATIGAEFPQLETNFRPLEAIIAVRVSEGSGRPVERKITAPVAPNGPVIGIKPNFDGTLAESTEASFNLIALDEAQQKTEMPVRWTINRVQTRYQWYQYSGYWNWEPITTRQRIAEGDAMLGSDPVTVAAPVEWGRYEIKVERTGGEYIAASSDFYAGWYGGTDASATPDLLEVSLDAEDYRPGDTARLRLVPRYAGKALVTVMSNRLIAMKAVEVAEGENLVELPVTDEWGAGAYVTATVIRPMDAAAGRNPARSLGLSYAPVDPGARKLSAVFETETEVDPRGPLPVAVKVDGVAEGEAAYVTIAVVDVGILNLTGFDAPDPSSHYFGQRKLGMGMRDVYGRLIDGLNGAMGQVRSGGDASPQAGLQSPPPTEELVAYFSGPIPLGPDGYARTEFQLPSFNGTVKLMAVAWSKTAVGEAAADVLVRDPVVLTASLPRFLAPGDTSRMLLEIVHASGPAGRIGLDVQAQGVRLNRAVPSGLNLAEQEKQVLSIPITAVTAGLHKIDVTLATPGGKVLTKTLNLPVQVNDPITARTSRFSLAAGDTFTFDSNVFAGLQMGTGSATLAAGPIARLDAPGLLEALDRYPYGCTEQITSRAMPLLYLDDIARAMGLAERETLATRIDQSIERILTNQASNGGFGLWRASSGDLWLDAYVTDFLSRAKAQGYAVPDIAFRTALDNLRNRVNYSADFDIGGEDIAYALYVLAREGAASIGDLRYYADVKGTGFGSPLASAQIGAALAAYGDPTRADRMFGIAGKQIRGELARPKRGSVWRSDYGTTLRDRAAVLTLAVEAGSNAVDQSALLDSIAPVQGANSRSTQEQVWTLLAAHAMLDRGSFGNLTVNGAAADGPLVRVVEDDTAFSALAIQNTGTQAETITLTTFGVPEVPEPAGGKGYAIERRYFTLEGDPVSPESVKQGDRMVTVLTVKPFGKTEARLMIDDPLPGGFEIDNPNLLRGGDIGALDWLELHTNTRNTEFRQERFLAAVDWRSDKSFRLGYIVRAVSPGTFHHPAASVEDMYRPEFRAQTDAARVTITE</sequence>
<proteinExistence type="inferred from homology"/>
<dbReference type="Gene3D" id="2.60.40.1930">
    <property type="match status" value="1"/>
</dbReference>
<dbReference type="GO" id="GO:0004866">
    <property type="term" value="F:endopeptidase inhibitor activity"/>
    <property type="evidence" value="ECO:0007669"/>
    <property type="project" value="InterPro"/>
</dbReference>
<feature type="domain" description="Apple" evidence="6">
    <location>
        <begin position="15"/>
        <end position="101"/>
    </location>
</feature>
<dbReference type="InterPro" id="IPR021868">
    <property type="entry name" value="Alpha_2_Macroglob_MG3"/>
</dbReference>
<feature type="signal peptide" evidence="5">
    <location>
        <begin position="1"/>
        <end position="20"/>
    </location>
</feature>
<dbReference type="STRING" id="1675527.AIOL_003916"/>
<dbReference type="Pfam" id="PF07678">
    <property type="entry name" value="TED_complement"/>
    <property type="match status" value="1"/>
</dbReference>
<keyword evidence="3" id="KW-0677">Repeat</keyword>
<dbReference type="InterPro" id="IPR041203">
    <property type="entry name" value="Bact_A2M_MG5"/>
</dbReference>
<feature type="chain" id="PRO_5005318230" evidence="5">
    <location>
        <begin position="21"/>
        <end position="1814"/>
    </location>
</feature>
<protein>
    <submittedName>
        <fullName evidence="7">PAN domain protein</fullName>
    </submittedName>
</protein>
<dbReference type="PANTHER" id="PTHR40094">
    <property type="entry name" value="ALPHA-2-MACROGLOBULIN HOMOLOG"/>
    <property type="match status" value="1"/>
</dbReference>
<dbReference type="Pfam" id="PF21142">
    <property type="entry name" value="A2M_bMG2"/>
    <property type="match status" value="1"/>
</dbReference>
<evidence type="ECO:0000313" key="8">
    <source>
        <dbReference type="Proteomes" id="UP000037178"/>
    </source>
</evidence>
<evidence type="ECO:0000256" key="4">
    <source>
        <dbReference type="ARBA" id="ARBA00023157"/>
    </source>
</evidence>
<dbReference type="Gene3D" id="3.50.4.10">
    <property type="entry name" value="Hepatocyte Growth Factor"/>
    <property type="match status" value="1"/>
</dbReference>
<dbReference type="SMART" id="SM01359">
    <property type="entry name" value="A2M_N_2"/>
    <property type="match status" value="1"/>
</dbReference>
<dbReference type="InterPro" id="IPR041462">
    <property type="entry name" value="Bact_A2M_MG6"/>
</dbReference>
<dbReference type="Pfam" id="PF01835">
    <property type="entry name" value="MG2"/>
    <property type="match status" value="1"/>
</dbReference>
<keyword evidence="2 5" id="KW-0732">Signal</keyword>
<dbReference type="SMART" id="SM01360">
    <property type="entry name" value="A2M"/>
    <property type="match status" value="1"/>
</dbReference>
<evidence type="ECO:0000256" key="2">
    <source>
        <dbReference type="ARBA" id="ARBA00022729"/>
    </source>
</evidence>
<keyword evidence="8" id="KW-1185">Reference proteome</keyword>
<dbReference type="EMBL" id="LFTY01000002">
    <property type="protein sequence ID" value="KMW58935.1"/>
    <property type="molecule type" value="Genomic_DNA"/>
</dbReference>
<dbReference type="SMART" id="SM00223">
    <property type="entry name" value="APPLE"/>
    <property type="match status" value="1"/>
</dbReference>
<dbReference type="Proteomes" id="UP000037178">
    <property type="component" value="Unassembled WGS sequence"/>
</dbReference>
<organism evidence="7 8">
    <name type="scientific">Candidatus Rhodobacter oscarellae</name>
    <dbReference type="NCBI Taxonomy" id="1675527"/>
    <lineage>
        <taxon>Bacteria</taxon>
        <taxon>Pseudomonadati</taxon>
        <taxon>Pseudomonadota</taxon>
        <taxon>Alphaproteobacteria</taxon>
        <taxon>Rhodobacterales</taxon>
        <taxon>Rhodobacter group</taxon>
        <taxon>Rhodobacter</taxon>
    </lineage>
</organism>
<evidence type="ECO:0000313" key="7">
    <source>
        <dbReference type="EMBL" id="KMW58935.1"/>
    </source>
</evidence>
<dbReference type="GO" id="GO:0006508">
    <property type="term" value="P:proteolysis"/>
    <property type="evidence" value="ECO:0007669"/>
    <property type="project" value="InterPro"/>
</dbReference>
<dbReference type="Pfam" id="PF17962">
    <property type="entry name" value="bMG6"/>
    <property type="match status" value="1"/>
</dbReference>
<name>A0A0J9E870_9RHOB</name>
<dbReference type="GO" id="GO:0005615">
    <property type="term" value="C:extracellular space"/>
    <property type="evidence" value="ECO:0007669"/>
    <property type="project" value="InterPro"/>
</dbReference>
<dbReference type="PROSITE" id="PS50948">
    <property type="entry name" value="PAN"/>
    <property type="match status" value="1"/>
</dbReference>
<dbReference type="PATRIC" id="fig|1675527.3.peg.4104"/>
<dbReference type="InterPro" id="IPR003609">
    <property type="entry name" value="Pan_app"/>
</dbReference>
<dbReference type="InterPro" id="IPR026284">
    <property type="entry name" value="A2MG_proteobact"/>
</dbReference>
<gene>
    <name evidence="7" type="ORF">AIOL_003916</name>
</gene>
<dbReference type="Pfam" id="PF00024">
    <property type="entry name" value="PAN_1"/>
    <property type="match status" value="1"/>
</dbReference>
<dbReference type="Pfam" id="PF07703">
    <property type="entry name" value="A2M_BRD"/>
    <property type="match status" value="1"/>
</dbReference>
<reference evidence="7 8" key="1">
    <citation type="submission" date="2015-06" db="EMBL/GenBank/DDBJ databases">
        <title>Draft genome sequence of an Alphaproteobacteria species associated to the Mediterranean sponge Oscarella lobularis.</title>
        <authorList>
            <person name="Jourda C."/>
            <person name="Santini S."/>
            <person name="Claverie J.-M."/>
        </authorList>
    </citation>
    <scope>NUCLEOTIDE SEQUENCE [LARGE SCALE GENOMIC DNA]</scope>
    <source>
        <strain evidence="7">IGS</strain>
    </source>
</reference>
<dbReference type="InterPro" id="IPR001599">
    <property type="entry name" value="Macroglobln_a2"/>
</dbReference>
<dbReference type="InterPro" id="IPR041246">
    <property type="entry name" value="Bact_MG10"/>
</dbReference>
<dbReference type="InterPro" id="IPR047565">
    <property type="entry name" value="Alpha-macroglob_thiol-ester_cl"/>
</dbReference>
<dbReference type="SMART" id="SM01419">
    <property type="entry name" value="Thiol-ester_cl"/>
    <property type="match status" value="1"/>
</dbReference>
<dbReference type="InterPro" id="IPR000177">
    <property type="entry name" value="Apple"/>
</dbReference>
<dbReference type="InterPro" id="IPR011626">
    <property type="entry name" value="Alpha-macroglobulin_TED"/>
</dbReference>
<dbReference type="Pfam" id="PF17972">
    <property type="entry name" value="bMG5"/>
    <property type="match status" value="1"/>
</dbReference>
<evidence type="ECO:0000259" key="6">
    <source>
        <dbReference type="PROSITE" id="PS50948"/>
    </source>
</evidence>
<dbReference type="RefSeq" id="WP_049644487.1">
    <property type="nucleotide sequence ID" value="NZ_LFTY01000002.1"/>
</dbReference>
<dbReference type="PIRSF" id="PIRSF038980">
    <property type="entry name" value="A2M_bac"/>
    <property type="match status" value="1"/>
</dbReference>
<dbReference type="PANTHER" id="PTHR40094:SF1">
    <property type="entry name" value="UBIQUITIN DOMAIN-CONTAINING PROTEIN"/>
    <property type="match status" value="1"/>
</dbReference>
<comment type="caution">
    <text evidence="7">The sequence shown here is derived from an EMBL/GenBank/DDBJ whole genome shotgun (WGS) entry which is preliminary data.</text>
</comment>
<dbReference type="SUPFAM" id="SSF48239">
    <property type="entry name" value="Terpenoid cyclases/Protein prenyltransferases"/>
    <property type="match status" value="1"/>
</dbReference>
<dbReference type="OrthoDB" id="9767116at2"/>
<dbReference type="CDD" id="cd02891">
    <property type="entry name" value="A2M_like"/>
    <property type="match status" value="1"/>
</dbReference>
<dbReference type="Gene3D" id="1.50.10.20">
    <property type="match status" value="1"/>
</dbReference>
<evidence type="ECO:0000256" key="1">
    <source>
        <dbReference type="ARBA" id="ARBA00010556"/>
    </source>
</evidence>
<evidence type="ECO:0000256" key="5">
    <source>
        <dbReference type="SAM" id="SignalP"/>
    </source>
</evidence>
<dbReference type="CDD" id="cd01100">
    <property type="entry name" value="APPLE_Factor_XI_like"/>
    <property type="match status" value="1"/>
</dbReference>
<accession>A0A0J9E870</accession>
<dbReference type="Pfam" id="PF17973">
    <property type="entry name" value="bMG10"/>
    <property type="match status" value="1"/>
</dbReference>
<dbReference type="InterPro" id="IPR011625">
    <property type="entry name" value="A2M_N_BRD"/>
</dbReference>
<dbReference type="Pfam" id="PF11974">
    <property type="entry name" value="bMG3"/>
    <property type="match status" value="1"/>
</dbReference>
<comment type="similarity">
    <text evidence="1">Belongs to the protease inhibitor I39 (alpha-2-macroglobulin) family. Bacterial alpha-2-macroglobulin subfamily.</text>
</comment>
<dbReference type="SUPFAM" id="SSF57414">
    <property type="entry name" value="Hairpin loop containing domain-like"/>
    <property type="match status" value="1"/>
</dbReference>
<evidence type="ECO:0000256" key="3">
    <source>
        <dbReference type="ARBA" id="ARBA00022737"/>
    </source>
</evidence>
<keyword evidence="4" id="KW-1015">Disulfide bond</keyword>
<dbReference type="InterPro" id="IPR051802">
    <property type="entry name" value="YfhM-like"/>
</dbReference>
<dbReference type="InterPro" id="IPR008930">
    <property type="entry name" value="Terpenoid_cyclase/PrenylTrfase"/>
</dbReference>
<dbReference type="InterPro" id="IPR002890">
    <property type="entry name" value="MG2"/>
</dbReference>